<reference evidence="1" key="1">
    <citation type="submission" date="2020-09" db="EMBL/GenBank/DDBJ databases">
        <title>Draft Genome Sequence of Paenibacillus sp. WST5.</title>
        <authorList>
            <person name="Bao Z."/>
        </authorList>
    </citation>
    <scope>NUCLEOTIDE SEQUENCE</scope>
    <source>
        <strain evidence="1">WST5</strain>
    </source>
</reference>
<accession>A0A926KWM7</accession>
<gene>
    <name evidence="1" type="ORF">ICC18_31200</name>
</gene>
<name>A0A926KWM7_9BACL</name>
<dbReference type="RefSeq" id="WP_188178282.1">
    <property type="nucleotide sequence ID" value="NZ_JACVVD010000020.1"/>
</dbReference>
<dbReference type="EMBL" id="JACVVD010000020">
    <property type="protein sequence ID" value="MBD0384511.1"/>
    <property type="molecule type" value="Genomic_DNA"/>
</dbReference>
<comment type="caution">
    <text evidence="1">The sequence shown here is derived from an EMBL/GenBank/DDBJ whole genome shotgun (WGS) entry which is preliminary data.</text>
</comment>
<dbReference type="Proteomes" id="UP000650466">
    <property type="component" value="Unassembled WGS sequence"/>
</dbReference>
<keyword evidence="2" id="KW-1185">Reference proteome</keyword>
<evidence type="ECO:0000313" key="2">
    <source>
        <dbReference type="Proteomes" id="UP000650466"/>
    </source>
</evidence>
<protein>
    <submittedName>
        <fullName evidence="1">Uncharacterized protein</fullName>
    </submittedName>
</protein>
<dbReference type="AlphaFoldDB" id="A0A926KWM7"/>
<sequence length="90" mass="10297">MMNISLAIMIDHNNRCIIYGEIAIITQLEQYFGQETRRFTLDQDFVNELQIVIAEHPDYTVRRALEVFAKVSATNTEIKSIAGDTLGTLY</sequence>
<proteinExistence type="predicted"/>
<organism evidence="1 2">
    <name type="scientific">Paenibacillus sedimenti</name>
    <dbReference type="NCBI Taxonomy" id="2770274"/>
    <lineage>
        <taxon>Bacteria</taxon>
        <taxon>Bacillati</taxon>
        <taxon>Bacillota</taxon>
        <taxon>Bacilli</taxon>
        <taxon>Bacillales</taxon>
        <taxon>Paenibacillaceae</taxon>
        <taxon>Paenibacillus</taxon>
    </lineage>
</organism>
<evidence type="ECO:0000313" key="1">
    <source>
        <dbReference type="EMBL" id="MBD0384511.1"/>
    </source>
</evidence>